<feature type="compositionally biased region" description="Polar residues" evidence="1">
    <location>
        <begin position="103"/>
        <end position="112"/>
    </location>
</feature>
<dbReference type="AlphaFoldDB" id="A0A3N4LIY0"/>
<feature type="region of interest" description="Disordered" evidence="1">
    <location>
        <begin position="654"/>
        <end position="694"/>
    </location>
</feature>
<name>A0A3N4LIY0_9PEZI</name>
<protein>
    <recommendedName>
        <fullName evidence="2">BRCT domain-containing protein</fullName>
    </recommendedName>
</protein>
<gene>
    <name evidence="3" type="ORF">L211DRAFT_869897</name>
</gene>
<keyword evidence="4" id="KW-1185">Reference proteome</keyword>
<dbReference type="InterPro" id="IPR001357">
    <property type="entry name" value="BRCT_dom"/>
</dbReference>
<sequence length="766" mass="83004">MADEEPRRYQTRAKAKVVDDHVSTKSVPLRPPGPVRALRNTTAAAKSVEITLKAKPNTTAIPTAAAAAAALRPARKVVAGKKETTEKAPRFTGIPVPVRARSTRSAKSTATNPPKLDADESEAKEQNSPRRRATAGGSRGGRKKIFNEDKENQGPASEMEAELKQQEMAGAESQSSNPLTVQPIRKMASNSMASPTKNIIRSIASLKPAKDPEALLFSPPKRLNQPPCISPDSADELDCPVSVGLQPQARRSNNPARLQPQEQVNLLASPPRRIAPQQPKADRQLPAMVLTFDQPAMLMQFPAKRGSALSHQTPARGAPGKQLAMPPKMDLLTSPPKRPAKKPVNEADVEKEVDELSLDTYKIENSPRRPMLKKGLGFVPLVQETKKREEDDLFMSKKEWTPVPSCVKTDAEGDVEMVDADTDMEDALASPCPAGHSQSQSFGLFSEDDGWDVSPTAERAVTPLVTGLEDLSMGLEGSKKSLFPKGKERSVALEDSAQLNIRDGNEENVVMGGMGIPIDPMLLEEDFTERRAPSKVPVGFGDHKRSRHSKGNVLAGAVVYVDVSNADGSTFVEMLQRMGAKTVKQWAWNPAADNGGAGKIGITHVVFKGGRSETLQKIKLSKGVVLCVGVRWVMECAKQQTWIDEGLFSVDLDNGARRGHTRRSSSMEREVPAQGHSSQSPPSPRQFQVAVDGGPNPVQQGFGGEFIRHASSAAPQVNRLGFYVGRGDSGQPMGLMEKLMLVRRKSLKYAPKVGSPLGKNCQWADY</sequence>
<dbReference type="InterPro" id="IPR022047">
    <property type="entry name" value="Microcephalin-like"/>
</dbReference>
<feature type="domain" description="BRCT" evidence="2">
    <location>
        <begin position="549"/>
        <end position="650"/>
    </location>
</feature>
<evidence type="ECO:0000256" key="1">
    <source>
        <dbReference type="SAM" id="MobiDB-lite"/>
    </source>
</evidence>
<dbReference type="EMBL" id="ML121558">
    <property type="protein sequence ID" value="RPB21648.1"/>
    <property type="molecule type" value="Genomic_DNA"/>
</dbReference>
<evidence type="ECO:0000313" key="3">
    <source>
        <dbReference type="EMBL" id="RPB21648.1"/>
    </source>
</evidence>
<dbReference type="STRING" id="1051890.A0A3N4LIY0"/>
<feature type="region of interest" description="Disordered" evidence="1">
    <location>
        <begin position="1"/>
        <end position="36"/>
    </location>
</feature>
<dbReference type="InParanoid" id="A0A3N4LIY0"/>
<proteinExistence type="predicted"/>
<feature type="compositionally biased region" description="Low complexity" evidence="1">
    <location>
        <begin position="672"/>
        <end position="688"/>
    </location>
</feature>
<organism evidence="3 4">
    <name type="scientific">Terfezia boudieri ATCC MYA-4762</name>
    <dbReference type="NCBI Taxonomy" id="1051890"/>
    <lineage>
        <taxon>Eukaryota</taxon>
        <taxon>Fungi</taxon>
        <taxon>Dikarya</taxon>
        <taxon>Ascomycota</taxon>
        <taxon>Pezizomycotina</taxon>
        <taxon>Pezizomycetes</taxon>
        <taxon>Pezizales</taxon>
        <taxon>Pezizaceae</taxon>
        <taxon>Terfezia</taxon>
    </lineage>
</organism>
<feature type="compositionally biased region" description="Basic and acidic residues" evidence="1">
    <location>
        <begin position="116"/>
        <end position="128"/>
    </location>
</feature>
<evidence type="ECO:0000313" key="4">
    <source>
        <dbReference type="Proteomes" id="UP000267821"/>
    </source>
</evidence>
<dbReference type="PANTHER" id="PTHR14625">
    <property type="entry name" value="MICROCEPHALIN"/>
    <property type="match status" value="1"/>
</dbReference>
<dbReference type="Gene3D" id="3.40.50.10190">
    <property type="entry name" value="BRCT domain"/>
    <property type="match status" value="1"/>
</dbReference>
<dbReference type="SUPFAM" id="SSF52113">
    <property type="entry name" value="BRCT domain"/>
    <property type="match status" value="1"/>
</dbReference>
<reference evidence="3 4" key="1">
    <citation type="journal article" date="2018" name="Nat. Ecol. Evol.">
        <title>Pezizomycetes genomes reveal the molecular basis of ectomycorrhizal truffle lifestyle.</title>
        <authorList>
            <person name="Murat C."/>
            <person name="Payen T."/>
            <person name="Noel B."/>
            <person name="Kuo A."/>
            <person name="Morin E."/>
            <person name="Chen J."/>
            <person name="Kohler A."/>
            <person name="Krizsan K."/>
            <person name="Balestrini R."/>
            <person name="Da Silva C."/>
            <person name="Montanini B."/>
            <person name="Hainaut M."/>
            <person name="Levati E."/>
            <person name="Barry K.W."/>
            <person name="Belfiori B."/>
            <person name="Cichocki N."/>
            <person name="Clum A."/>
            <person name="Dockter R.B."/>
            <person name="Fauchery L."/>
            <person name="Guy J."/>
            <person name="Iotti M."/>
            <person name="Le Tacon F."/>
            <person name="Lindquist E.A."/>
            <person name="Lipzen A."/>
            <person name="Malagnac F."/>
            <person name="Mello A."/>
            <person name="Molinier V."/>
            <person name="Miyauchi S."/>
            <person name="Poulain J."/>
            <person name="Riccioni C."/>
            <person name="Rubini A."/>
            <person name="Sitrit Y."/>
            <person name="Splivallo R."/>
            <person name="Traeger S."/>
            <person name="Wang M."/>
            <person name="Zifcakova L."/>
            <person name="Wipf D."/>
            <person name="Zambonelli A."/>
            <person name="Paolocci F."/>
            <person name="Nowrousian M."/>
            <person name="Ottonello S."/>
            <person name="Baldrian P."/>
            <person name="Spatafora J.W."/>
            <person name="Henrissat B."/>
            <person name="Nagy L.G."/>
            <person name="Aury J.M."/>
            <person name="Wincker P."/>
            <person name="Grigoriev I.V."/>
            <person name="Bonfante P."/>
            <person name="Martin F.M."/>
        </authorList>
    </citation>
    <scope>NUCLEOTIDE SEQUENCE [LARGE SCALE GENOMIC DNA]</scope>
    <source>
        <strain evidence="3 4">ATCC MYA-4762</strain>
    </source>
</reference>
<dbReference type="OrthoDB" id="2384350at2759"/>
<feature type="region of interest" description="Disordered" evidence="1">
    <location>
        <begin position="79"/>
        <end position="179"/>
    </location>
</feature>
<accession>A0A3N4LIY0</accession>
<dbReference type="GO" id="GO:0000278">
    <property type="term" value="P:mitotic cell cycle"/>
    <property type="evidence" value="ECO:0007669"/>
    <property type="project" value="TreeGrafter"/>
</dbReference>
<feature type="compositionally biased region" description="Basic and acidic residues" evidence="1">
    <location>
        <begin position="80"/>
        <end position="89"/>
    </location>
</feature>
<dbReference type="CDD" id="cd17716">
    <property type="entry name" value="BRCT_microcephalin_rpt1"/>
    <property type="match status" value="1"/>
</dbReference>
<evidence type="ECO:0000259" key="2">
    <source>
        <dbReference type="PROSITE" id="PS50172"/>
    </source>
</evidence>
<dbReference type="PANTHER" id="PTHR14625:SF3">
    <property type="entry name" value="MICROCEPHALIN"/>
    <property type="match status" value="1"/>
</dbReference>
<dbReference type="Proteomes" id="UP000267821">
    <property type="component" value="Unassembled WGS sequence"/>
</dbReference>
<dbReference type="PROSITE" id="PS50172">
    <property type="entry name" value="BRCT"/>
    <property type="match status" value="1"/>
</dbReference>
<dbReference type="InterPro" id="IPR036420">
    <property type="entry name" value="BRCT_dom_sf"/>
</dbReference>
<feature type="region of interest" description="Disordered" evidence="1">
    <location>
        <begin position="332"/>
        <end position="351"/>
    </location>
</feature>